<dbReference type="PANTHER" id="PTHR38489:SF1">
    <property type="entry name" value="HISTONE CHAPERONE DOMAIN-CONTAINING PROTEIN"/>
    <property type="match status" value="1"/>
</dbReference>
<feature type="compositionally biased region" description="Low complexity" evidence="1">
    <location>
        <begin position="355"/>
        <end position="371"/>
    </location>
</feature>
<keyword evidence="3" id="KW-1185">Reference proteome</keyword>
<evidence type="ECO:0000313" key="2">
    <source>
        <dbReference type="EMBL" id="KAK3378466.1"/>
    </source>
</evidence>
<feature type="compositionally biased region" description="Low complexity" evidence="1">
    <location>
        <begin position="384"/>
        <end position="413"/>
    </location>
</feature>
<dbReference type="EMBL" id="JAULSW010000006">
    <property type="protein sequence ID" value="KAK3378466.1"/>
    <property type="molecule type" value="Genomic_DNA"/>
</dbReference>
<dbReference type="Proteomes" id="UP001285441">
    <property type="component" value="Unassembled WGS sequence"/>
</dbReference>
<dbReference type="GO" id="GO:0000492">
    <property type="term" value="P:box C/D snoRNP assembly"/>
    <property type="evidence" value="ECO:0007669"/>
    <property type="project" value="InterPro"/>
</dbReference>
<feature type="compositionally biased region" description="Low complexity" evidence="1">
    <location>
        <begin position="253"/>
        <end position="266"/>
    </location>
</feature>
<dbReference type="Pfam" id="PF15370">
    <property type="entry name" value="NOPCHAP1"/>
    <property type="match status" value="1"/>
</dbReference>
<feature type="region of interest" description="Disordered" evidence="1">
    <location>
        <begin position="344"/>
        <end position="525"/>
    </location>
</feature>
<protein>
    <submittedName>
        <fullName evidence="2">Uncharacterized protein</fullName>
    </submittedName>
</protein>
<feature type="compositionally biased region" description="Polar residues" evidence="1">
    <location>
        <begin position="502"/>
        <end position="511"/>
    </location>
</feature>
<feature type="compositionally biased region" description="Low complexity" evidence="1">
    <location>
        <begin position="426"/>
        <end position="445"/>
    </location>
</feature>
<organism evidence="2 3">
    <name type="scientific">Podospora didyma</name>
    <dbReference type="NCBI Taxonomy" id="330526"/>
    <lineage>
        <taxon>Eukaryota</taxon>
        <taxon>Fungi</taxon>
        <taxon>Dikarya</taxon>
        <taxon>Ascomycota</taxon>
        <taxon>Pezizomycotina</taxon>
        <taxon>Sordariomycetes</taxon>
        <taxon>Sordariomycetidae</taxon>
        <taxon>Sordariales</taxon>
        <taxon>Podosporaceae</taxon>
        <taxon>Podospora</taxon>
    </lineage>
</organism>
<name>A0AAE0KLS9_9PEZI</name>
<comment type="caution">
    <text evidence="2">The sequence shown here is derived from an EMBL/GenBank/DDBJ whole genome shotgun (WGS) entry which is preliminary data.</text>
</comment>
<feature type="compositionally biased region" description="Basic and acidic residues" evidence="1">
    <location>
        <begin position="414"/>
        <end position="425"/>
    </location>
</feature>
<dbReference type="PANTHER" id="PTHR38489">
    <property type="entry name" value="HISTONE CHAPERONE DOMAIN-CONTAINING PROTEIN"/>
    <property type="match status" value="1"/>
</dbReference>
<evidence type="ECO:0000256" key="1">
    <source>
        <dbReference type="SAM" id="MobiDB-lite"/>
    </source>
</evidence>
<sequence length="525" mass="57281">MAVSVVTRGHHQWPPIVQPARSRRAELVLLREGLDVVVSYFNCDDREAIRVLTIKAKKWSEKYFQGYHYAAKRPTILLKAFPHLFDLSVQGHLRLALAPTPMTSPSPSEPEGTPVRVLRQLERRNMNSEEFPPFAEPTLASEDELDEIIDLRPRLPRSKGKTKPVMRVDAATLRGSGLLSTLPEFLGQLARANLETETLLANNPTGAGFELDETAAAEQPHIEMDLYAGLAETQRRRNARRIHLPGGRPFKLAGDAESSSGSIASSMDEDERDHVDASGDESDASTSTTASLRVNLRKRKSRSISSSRESSPANKIRIQYAHPPPTLAAYDMKRREVVMKANPAAGQDPFDALHSPTKSTASTSSSSSSTDGSKRIIKIKVPKSTSSSSASSSSQDNSRASTPESQQSQSPSESPRRIIRLKDPRSSPSAASSSSSSSGRASRSPVIKLRISNKSTSPTPPPTLRSFPSSNKEAVSSRPTSSGSDSSSSSGRFKIKLIHITEPSNENSNEQKPAKKRKLIFEEVE</sequence>
<accession>A0AAE0KLS9</accession>
<reference evidence="2" key="1">
    <citation type="journal article" date="2023" name="Mol. Phylogenet. Evol.">
        <title>Genome-scale phylogeny and comparative genomics of the fungal order Sordariales.</title>
        <authorList>
            <person name="Hensen N."/>
            <person name="Bonometti L."/>
            <person name="Westerberg I."/>
            <person name="Brannstrom I.O."/>
            <person name="Guillou S."/>
            <person name="Cros-Aarteil S."/>
            <person name="Calhoun S."/>
            <person name="Haridas S."/>
            <person name="Kuo A."/>
            <person name="Mondo S."/>
            <person name="Pangilinan J."/>
            <person name="Riley R."/>
            <person name="LaButti K."/>
            <person name="Andreopoulos B."/>
            <person name="Lipzen A."/>
            <person name="Chen C."/>
            <person name="Yan M."/>
            <person name="Daum C."/>
            <person name="Ng V."/>
            <person name="Clum A."/>
            <person name="Steindorff A."/>
            <person name="Ohm R.A."/>
            <person name="Martin F."/>
            <person name="Silar P."/>
            <person name="Natvig D.O."/>
            <person name="Lalanne C."/>
            <person name="Gautier V."/>
            <person name="Ament-Velasquez S.L."/>
            <person name="Kruys A."/>
            <person name="Hutchinson M.I."/>
            <person name="Powell A.J."/>
            <person name="Barry K."/>
            <person name="Miller A.N."/>
            <person name="Grigoriev I.V."/>
            <person name="Debuchy R."/>
            <person name="Gladieux P."/>
            <person name="Hiltunen Thoren M."/>
            <person name="Johannesson H."/>
        </authorList>
    </citation>
    <scope>NUCLEOTIDE SEQUENCE</scope>
    <source>
        <strain evidence="2">CBS 232.78</strain>
    </source>
</reference>
<reference evidence="2" key="2">
    <citation type="submission" date="2023-06" db="EMBL/GenBank/DDBJ databases">
        <authorList>
            <consortium name="Lawrence Berkeley National Laboratory"/>
            <person name="Haridas S."/>
            <person name="Hensen N."/>
            <person name="Bonometti L."/>
            <person name="Westerberg I."/>
            <person name="Brannstrom I.O."/>
            <person name="Guillou S."/>
            <person name="Cros-Aarteil S."/>
            <person name="Calhoun S."/>
            <person name="Kuo A."/>
            <person name="Mondo S."/>
            <person name="Pangilinan J."/>
            <person name="Riley R."/>
            <person name="LaButti K."/>
            <person name="Andreopoulos B."/>
            <person name="Lipzen A."/>
            <person name="Chen C."/>
            <person name="Yanf M."/>
            <person name="Daum C."/>
            <person name="Ng V."/>
            <person name="Clum A."/>
            <person name="Steindorff A."/>
            <person name="Ohm R."/>
            <person name="Martin F."/>
            <person name="Silar P."/>
            <person name="Natvig D."/>
            <person name="Lalanne C."/>
            <person name="Gautier V."/>
            <person name="Ament-velasquez S.L."/>
            <person name="Kruys A."/>
            <person name="Hutchinson M.I."/>
            <person name="Powell A.J."/>
            <person name="Barry K."/>
            <person name="Miller A.N."/>
            <person name="Grigoriev I.V."/>
            <person name="Debuchy R."/>
            <person name="Gladieux P."/>
            <person name="Thoren M.H."/>
            <person name="Johannesson H."/>
        </authorList>
    </citation>
    <scope>NUCLEOTIDE SEQUENCE</scope>
    <source>
        <strain evidence="2">CBS 232.78</strain>
    </source>
</reference>
<evidence type="ECO:0000313" key="3">
    <source>
        <dbReference type="Proteomes" id="UP001285441"/>
    </source>
</evidence>
<dbReference type="AlphaFoldDB" id="A0AAE0KLS9"/>
<feature type="region of interest" description="Disordered" evidence="1">
    <location>
        <begin position="241"/>
        <end position="322"/>
    </location>
</feature>
<feature type="compositionally biased region" description="Low complexity" evidence="1">
    <location>
        <begin position="464"/>
        <end position="490"/>
    </location>
</feature>
<gene>
    <name evidence="2" type="ORF">B0H63DRAFT_248250</name>
</gene>
<dbReference type="InterPro" id="IPR027921">
    <property type="entry name" value="NOPCHAP1"/>
</dbReference>
<proteinExistence type="predicted"/>